<dbReference type="OrthoDB" id="2143914at2759"/>
<accession>A0A834Z5H7</accession>
<evidence type="ECO:0000256" key="2">
    <source>
        <dbReference type="ARBA" id="ARBA00022737"/>
    </source>
</evidence>
<dbReference type="FunFam" id="1.10.10.60:FF:000158">
    <property type="entry name" value="MYB transcription factor"/>
    <property type="match status" value="1"/>
</dbReference>
<dbReference type="CDD" id="cd00167">
    <property type="entry name" value="SANT"/>
    <property type="match status" value="2"/>
</dbReference>
<proteinExistence type="predicted"/>
<dbReference type="SMART" id="SM00717">
    <property type="entry name" value="SANT"/>
    <property type="match status" value="2"/>
</dbReference>
<evidence type="ECO:0000256" key="4">
    <source>
        <dbReference type="ARBA" id="ARBA00023125"/>
    </source>
</evidence>
<protein>
    <submittedName>
        <fullName evidence="9">Uncharacterized protein</fullName>
    </submittedName>
</protein>
<keyword evidence="4" id="KW-0238">DNA-binding</keyword>
<dbReference type="Pfam" id="PF00249">
    <property type="entry name" value="Myb_DNA-binding"/>
    <property type="match status" value="2"/>
</dbReference>
<evidence type="ECO:0000256" key="6">
    <source>
        <dbReference type="ARBA" id="ARBA00023242"/>
    </source>
</evidence>
<comment type="caution">
    <text evidence="9">The sequence shown here is derived from an EMBL/GenBank/DDBJ whole genome shotgun (WGS) entry which is preliminary data.</text>
</comment>
<evidence type="ECO:0000259" key="8">
    <source>
        <dbReference type="PROSITE" id="PS51294"/>
    </source>
</evidence>
<evidence type="ECO:0000256" key="3">
    <source>
        <dbReference type="ARBA" id="ARBA00023015"/>
    </source>
</evidence>
<sequence length="318" mass="36770">MGRHSCCLKQKLRKGLWSPEEDEKLFNHITRFGVGCWNSVPKLAGLQRCGKSCRLRWINYLRPDLKRGMFSQQEEDLIISLHEVLGNRWAQIAAELPGRTDNEIKNFWNSWLKKKLRQRGIDPNTHKPLIKTEVRAEKNCIEQPSQSKRVRTTSTSSAELGQALVINDLSYDEPRLKEALRENLLKKPVFDPFFFFEFQVDFDPTGTDLNILTQYHQNFTPFDQTHFETISNLGFTSVPGLTTCDYSNVTQTHISESSTWRAGTMFLNEAKESSSNSSNMKSHREFPENNMVENAVFSFDFETKLESFVSVSAQWNQK</sequence>
<dbReference type="Proteomes" id="UP000655225">
    <property type="component" value="Unassembled WGS sequence"/>
</dbReference>
<dbReference type="InterPro" id="IPR051953">
    <property type="entry name" value="Plant_SW-associated_TFs"/>
</dbReference>
<reference evidence="9 10" key="1">
    <citation type="submission" date="2020-04" db="EMBL/GenBank/DDBJ databases">
        <title>Plant Genome Project.</title>
        <authorList>
            <person name="Zhang R.-G."/>
        </authorList>
    </citation>
    <scope>NUCLEOTIDE SEQUENCE [LARGE SCALE GENOMIC DNA]</scope>
    <source>
        <strain evidence="9">YNK0</strain>
        <tissue evidence="9">Leaf</tissue>
    </source>
</reference>
<dbReference type="PANTHER" id="PTHR47997">
    <property type="entry name" value="MYB DOMAIN PROTEIN 55"/>
    <property type="match status" value="1"/>
</dbReference>
<dbReference type="PROSITE" id="PS50090">
    <property type="entry name" value="MYB_LIKE"/>
    <property type="match status" value="2"/>
</dbReference>
<evidence type="ECO:0000259" key="7">
    <source>
        <dbReference type="PROSITE" id="PS50090"/>
    </source>
</evidence>
<dbReference type="GO" id="GO:0003677">
    <property type="term" value="F:DNA binding"/>
    <property type="evidence" value="ECO:0007669"/>
    <property type="project" value="UniProtKB-KW"/>
</dbReference>
<evidence type="ECO:0000256" key="5">
    <source>
        <dbReference type="ARBA" id="ARBA00023163"/>
    </source>
</evidence>
<dbReference type="PROSITE" id="PS51294">
    <property type="entry name" value="HTH_MYB"/>
    <property type="match status" value="2"/>
</dbReference>
<keyword evidence="2" id="KW-0677">Repeat</keyword>
<dbReference type="InterPro" id="IPR009057">
    <property type="entry name" value="Homeodomain-like_sf"/>
</dbReference>
<dbReference type="FunFam" id="1.10.10.60:FF:000268">
    <property type="entry name" value="Transcription factor MYB86"/>
    <property type="match status" value="1"/>
</dbReference>
<keyword evidence="3" id="KW-0805">Transcription regulation</keyword>
<feature type="domain" description="Myb-like" evidence="7">
    <location>
        <begin position="9"/>
        <end position="61"/>
    </location>
</feature>
<keyword evidence="5" id="KW-0804">Transcription</keyword>
<keyword evidence="6" id="KW-0539">Nucleus</keyword>
<evidence type="ECO:0000313" key="9">
    <source>
        <dbReference type="EMBL" id="KAF8399762.1"/>
    </source>
</evidence>
<dbReference type="EMBL" id="JABCRI010000010">
    <property type="protein sequence ID" value="KAF8399762.1"/>
    <property type="molecule type" value="Genomic_DNA"/>
</dbReference>
<evidence type="ECO:0000313" key="10">
    <source>
        <dbReference type="Proteomes" id="UP000655225"/>
    </source>
</evidence>
<gene>
    <name evidence="9" type="ORF">HHK36_015632</name>
</gene>
<dbReference type="Gene3D" id="1.10.10.60">
    <property type="entry name" value="Homeodomain-like"/>
    <property type="match status" value="2"/>
</dbReference>
<dbReference type="GO" id="GO:0005634">
    <property type="term" value="C:nucleus"/>
    <property type="evidence" value="ECO:0007669"/>
    <property type="project" value="UniProtKB-SubCell"/>
</dbReference>
<dbReference type="SUPFAM" id="SSF46689">
    <property type="entry name" value="Homeodomain-like"/>
    <property type="match status" value="1"/>
</dbReference>
<evidence type="ECO:0000256" key="1">
    <source>
        <dbReference type="ARBA" id="ARBA00004123"/>
    </source>
</evidence>
<feature type="domain" description="HTH myb-type" evidence="8">
    <location>
        <begin position="62"/>
        <end position="116"/>
    </location>
</feature>
<dbReference type="InterPro" id="IPR017930">
    <property type="entry name" value="Myb_dom"/>
</dbReference>
<dbReference type="InterPro" id="IPR001005">
    <property type="entry name" value="SANT/Myb"/>
</dbReference>
<feature type="domain" description="Myb-like" evidence="7">
    <location>
        <begin position="62"/>
        <end position="112"/>
    </location>
</feature>
<dbReference type="AlphaFoldDB" id="A0A834Z5H7"/>
<keyword evidence="10" id="KW-1185">Reference proteome</keyword>
<organism evidence="9 10">
    <name type="scientific">Tetracentron sinense</name>
    <name type="common">Spur-leaf</name>
    <dbReference type="NCBI Taxonomy" id="13715"/>
    <lineage>
        <taxon>Eukaryota</taxon>
        <taxon>Viridiplantae</taxon>
        <taxon>Streptophyta</taxon>
        <taxon>Embryophyta</taxon>
        <taxon>Tracheophyta</taxon>
        <taxon>Spermatophyta</taxon>
        <taxon>Magnoliopsida</taxon>
        <taxon>Trochodendrales</taxon>
        <taxon>Trochodendraceae</taxon>
        <taxon>Tetracentron</taxon>
    </lineage>
</organism>
<name>A0A834Z5H7_TETSI</name>
<feature type="domain" description="HTH myb-type" evidence="8">
    <location>
        <begin position="9"/>
        <end position="61"/>
    </location>
</feature>
<dbReference type="OMA" id="PLFLYEF"/>
<dbReference type="PANTHER" id="PTHR47997:SF34">
    <property type="entry name" value="TRANSCRIPTION FACTOR MYB86-LIKE"/>
    <property type="match status" value="1"/>
</dbReference>
<comment type="subcellular location">
    <subcellularLocation>
        <location evidence="1">Nucleus</location>
    </subcellularLocation>
</comment>